<dbReference type="AlphaFoldDB" id="A0A087ECD7"/>
<keyword evidence="2" id="KW-0347">Helicase</keyword>
<dbReference type="RefSeq" id="WP_044259674.1">
    <property type="nucleotide sequence ID" value="NZ_JGZU01000015.1"/>
</dbReference>
<keyword evidence="2" id="KW-0067">ATP-binding</keyword>
<evidence type="ECO:0000313" key="3">
    <source>
        <dbReference type="Proteomes" id="UP000029080"/>
    </source>
</evidence>
<keyword evidence="2" id="KW-0547">Nucleotide-binding</keyword>
<dbReference type="OrthoDB" id="9757917at2"/>
<dbReference type="Pfam" id="PF18741">
    <property type="entry name" value="MTES_1575"/>
    <property type="match status" value="1"/>
</dbReference>
<sequence>MSETMQTNISVNRMHHWREQYRNRLAPSPLEDISQLTAQLDMTHAHPSGIAQLFASGHAPLDSLFRDAGMLRAAGRRLERVVDDCAVKSRISGLAELSLVVGVATWKGNAVPVLMYPVDVVRKPGGSEIDATIKFTGRVKLNPAFVASLREQHVDLDEDELFDGANYESGTPETSAVFAVIVEKASQAFADFDIERNIVLGCFMDPGSQFLLESQRIIDALSQGPTGNTVLDALAGDEHAKAELKEAPIATYSPFDGDPHTEYEVGDVDNTVRYAAHVAASGHSLFVDAAVGEDTAQQAAAIAARCVMNNRSVMYVPCVADQKRRFVQAVKANEMSDILLDASDENAASSIDRQLIAAVGFQPGVATSRFEQLSDELVGVRSRLTRYLGDLHGANDRWGVSAYQTIQNLASIAVLPTHPATRVRLGIDTARSLNGHMDEWVDKLKQAGELGEFTIGPADTAWFGASLYSEDEAVNAYQRVVDVLRKLLPLTREQVETTVQTCGFPIPATAQEWGRQVNVLKNLRRVLDVFQPEIFERDINAMIEASKSKAVRKAEGTNMGFWERRRHVKEAKSLLRVGRQVENLHDALVVVARQAEQWRMFVPHGGWPVLPPKLDAIVETQESLMSNITALNAVLASTPQGGSLETLDFNTVEERLKALYDDHLALDTLPGRCRLEQEFNTIGLKDLVEDLRNRRIPVEAVEGELHLAWWTTVFEDIVRSSAIISNQDGSVMQTAADRFAQVDIEHVRSIGPMVQQEVMRRLCELLFSRTQEANQLHTILAGRSHMPLSRIRRDHPQIIAAAKPIVMATPATLVTLSEPQIMADVAIIDAGAHMPAIQLLSIVSRARNVIVLAHRATVTSESVATLISMLPGVTVKSRPSRRPAQLSIFLEEQGYGSIRNDVAVEGAQGSVRFQRVEANGVPVLSTGLVESSQQEIDAVVAAITRRASTFTIVPAGYVLTVVTLTGVFRTRLGAELKSLAAKNAAMGRFLRHVRLVGIDEVAGARATDVILSLSYAKTAHGRLIQQFGPLEGGGGSGMLLDALALADRNVDIIAAFGSEDMDDERIHQPGPRLLKTMLRWAERLEDAPVQPEILQSGDNVLFNDLAERIRARGLNVAVNYGFEKGLRIPLVIGLNNKPFALAVLTDDAAFMGIQSTRERHRMIMQDLETLGWSVMTVWSVGAFVNPDKEVDRIVARIGEIYREIR</sequence>
<proteinExistence type="predicted"/>
<dbReference type="Proteomes" id="UP000029080">
    <property type="component" value="Unassembled WGS sequence"/>
</dbReference>
<organism evidence="2 3">
    <name type="scientific">Bifidobacterium tsurumiense</name>
    <dbReference type="NCBI Taxonomy" id="356829"/>
    <lineage>
        <taxon>Bacteria</taxon>
        <taxon>Bacillati</taxon>
        <taxon>Actinomycetota</taxon>
        <taxon>Actinomycetes</taxon>
        <taxon>Bifidobacteriales</taxon>
        <taxon>Bifidobacteriaceae</taxon>
        <taxon>Bifidobacterium</taxon>
    </lineage>
</organism>
<comment type="caution">
    <text evidence="2">The sequence shown here is derived from an EMBL/GenBank/DDBJ whole genome shotgun (WGS) entry which is preliminary data.</text>
</comment>
<keyword evidence="3" id="KW-1185">Reference proteome</keyword>
<name>A0A087ECD7_9BIFI</name>
<dbReference type="eggNOG" id="COG1112">
    <property type="taxonomic scope" value="Bacteria"/>
</dbReference>
<dbReference type="EMBL" id="JGZU01000015">
    <property type="protein sequence ID" value="KFJ05438.1"/>
    <property type="molecule type" value="Genomic_DNA"/>
</dbReference>
<evidence type="ECO:0000313" key="2">
    <source>
        <dbReference type="EMBL" id="KFJ05438.1"/>
    </source>
</evidence>
<accession>A0A087ECD7</accession>
<dbReference type="STRING" id="356829.BITS_0105"/>
<dbReference type="InterPro" id="IPR049468">
    <property type="entry name" value="Restrct_endonuc-II-like_dom"/>
</dbReference>
<keyword evidence="2" id="KW-0378">Hydrolase</keyword>
<gene>
    <name evidence="2" type="ORF">BITS_0105</name>
</gene>
<protein>
    <submittedName>
        <fullName evidence="2">DNA and RNA helicase-like protein</fullName>
    </submittedName>
</protein>
<evidence type="ECO:0000259" key="1">
    <source>
        <dbReference type="Pfam" id="PF18741"/>
    </source>
</evidence>
<dbReference type="GO" id="GO:0004386">
    <property type="term" value="F:helicase activity"/>
    <property type="evidence" value="ECO:0007669"/>
    <property type="project" value="UniProtKB-KW"/>
</dbReference>
<feature type="domain" description="Restriction endonuclease type II-like" evidence="1">
    <location>
        <begin position="1104"/>
        <end position="1197"/>
    </location>
</feature>
<reference evidence="2 3" key="1">
    <citation type="submission" date="2014-03" db="EMBL/GenBank/DDBJ databases">
        <title>Genomics of Bifidobacteria.</title>
        <authorList>
            <person name="Ventura M."/>
            <person name="Milani C."/>
            <person name="Lugli G.A."/>
        </authorList>
    </citation>
    <scope>NUCLEOTIDE SEQUENCE [LARGE SCALE GENOMIC DNA]</scope>
    <source>
        <strain evidence="2 3">JCM 13495</strain>
    </source>
</reference>